<keyword evidence="5" id="KW-1185">Reference proteome</keyword>
<accession>A0AA37T229</accession>
<dbReference type="Pfam" id="PF03422">
    <property type="entry name" value="CBM_6"/>
    <property type="match status" value="1"/>
</dbReference>
<proteinExistence type="predicted"/>
<dbReference type="Gene3D" id="3.40.50.1820">
    <property type="entry name" value="alpha/beta hydrolase"/>
    <property type="match status" value="1"/>
</dbReference>
<dbReference type="InterPro" id="IPR006584">
    <property type="entry name" value="Cellulose-bd_IV"/>
</dbReference>
<protein>
    <recommendedName>
        <fullName evidence="3">CBM6 domain-containing protein</fullName>
    </recommendedName>
</protein>
<dbReference type="InterPro" id="IPR029058">
    <property type="entry name" value="AB_hydrolase_fold"/>
</dbReference>
<dbReference type="EMBL" id="BSOT01000007">
    <property type="protein sequence ID" value="GLR72176.1"/>
    <property type="molecule type" value="Genomic_DNA"/>
</dbReference>
<name>A0AA37T229_9ALTE</name>
<feature type="compositionally biased region" description="Pro residues" evidence="2">
    <location>
        <begin position="31"/>
        <end position="47"/>
    </location>
</feature>
<organism evidence="4 5">
    <name type="scientific">Agaribacter marinus</name>
    <dbReference type="NCBI Taxonomy" id="1431249"/>
    <lineage>
        <taxon>Bacteria</taxon>
        <taxon>Pseudomonadati</taxon>
        <taxon>Pseudomonadota</taxon>
        <taxon>Gammaproteobacteria</taxon>
        <taxon>Alteromonadales</taxon>
        <taxon>Alteromonadaceae</taxon>
        <taxon>Agaribacter</taxon>
    </lineage>
</organism>
<comment type="caution">
    <text evidence="4">The sequence shown here is derived from an EMBL/GenBank/DDBJ whole genome shotgun (WGS) entry which is preliminary data.</text>
</comment>
<dbReference type="SUPFAM" id="SSF53474">
    <property type="entry name" value="alpha/beta-Hydrolases"/>
    <property type="match status" value="1"/>
</dbReference>
<evidence type="ECO:0000256" key="2">
    <source>
        <dbReference type="SAM" id="MobiDB-lite"/>
    </source>
</evidence>
<sequence>MQNIYIITFIALTIWLVGCGGSSSDSENTPSPAPTPQVPSPSDPPPTSQEDINVELEDWQFTGGSFDGFNRHNLTVGGAINSNQAGDFAEYEVDLDKGIYRVILEAATPIEKTPTQVQLHLNDCLIATANVQSTSSWNLFADNVVTDQLVVSTSGQQTLKVIGWGEPGTWQWNADRLVISRVGNAPSTAPPCETPPALPPTVPSVEETLDHGEVIDGKQISPSGYTATYPYRVYLPNTYTTETTKPYDVLIITDAEWNFDSFAREVDKNQRQLILVGLENAGRRDNDFRLPFAQTYINFILTEFVPHIVEEYRVKEDTLAFEGFSFGGLMVALSIFYDDTEAPKFKNILSIDGSFWDRSADIYSLLDERHTENENLNINVVLTGAKPGQGNGTVVRTFATRLREQGFKGLTVHELHYDVPHEQATDITIVDSLDLMYGVGGPQ</sequence>
<feature type="domain" description="CBM6" evidence="3">
    <location>
        <begin position="52"/>
        <end position="180"/>
    </location>
</feature>
<dbReference type="AlphaFoldDB" id="A0AA37T229"/>
<evidence type="ECO:0000256" key="1">
    <source>
        <dbReference type="ARBA" id="ARBA00022729"/>
    </source>
</evidence>
<dbReference type="InterPro" id="IPR005084">
    <property type="entry name" value="CBM6"/>
</dbReference>
<dbReference type="PANTHER" id="PTHR48098">
    <property type="entry name" value="ENTEROCHELIN ESTERASE-RELATED"/>
    <property type="match status" value="1"/>
</dbReference>
<dbReference type="Gene3D" id="2.60.120.260">
    <property type="entry name" value="Galactose-binding domain-like"/>
    <property type="match status" value="1"/>
</dbReference>
<dbReference type="InterPro" id="IPR000801">
    <property type="entry name" value="Esterase-like"/>
</dbReference>
<evidence type="ECO:0000313" key="4">
    <source>
        <dbReference type="EMBL" id="GLR72176.1"/>
    </source>
</evidence>
<reference evidence="4" key="1">
    <citation type="journal article" date="2014" name="Int. J. Syst. Evol. Microbiol.">
        <title>Complete genome sequence of Corynebacterium casei LMG S-19264T (=DSM 44701T), isolated from a smear-ripened cheese.</title>
        <authorList>
            <consortium name="US DOE Joint Genome Institute (JGI-PGF)"/>
            <person name="Walter F."/>
            <person name="Albersmeier A."/>
            <person name="Kalinowski J."/>
            <person name="Ruckert C."/>
        </authorList>
    </citation>
    <scope>NUCLEOTIDE SEQUENCE</scope>
    <source>
        <strain evidence="4">NBRC 110023</strain>
    </source>
</reference>
<dbReference type="SMART" id="SM00606">
    <property type="entry name" value="CBD_IV"/>
    <property type="match status" value="1"/>
</dbReference>
<keyword evidence="1" id="KW-0732">Signal</keyword>
<dbReference type="SUPFAM" id="SSF49785">
    <property type="entry name" value="Galactose-binding domain-like"/>
    <property type="match status" value="1"/>
</dbReference>
<dbReference type="GO" id="GO:0030246">
    <property type="term" value="F:carbohydrate binding"/>
    <property type="evidence" value="ECO:0007669"/>
    <property type="project" value="InterPro"/>
</dbReference>
<dbReference type="PROSITE" id="PS51175">
    <property type="entry name" value="CBM6"/>
    <property type="match status" value="1"/>
</dbReference>
<feature type="region of interest" description="Disordered" evidence="2">
    <location>
        <begin position="23"/>
        <end position="50"/>
    </location>
</feature>
<dbReference type="InterPro" id="IPR050583">
    <property type="entry name" value="Mycobacterial_A85_antigen"/>
</dbReference>
<reference evidence="4" key="2">
    <citation type="submission" date="2023-01" db="EMBL/GenBank/DDBJ databases">
        <title>Draft genome sequence of Agaribacter marinus strain NBRC 110023.</title>
        <authorList>
            <person name="Sun Q."/>
            <person name="Mori K."/>
        </authorList>
    </citation>
    <scope>NUCLEOTIDE SEQUENCE</scope>
    <source>
        <strain evidence="4">NBRC 110023</strain>
    </source>
</reference>
<dbReference type="RefSeq" id="WP_284218554.1">
    <property type="nucleotide sequence ID" value="NZ_BSOT01000007.1"/>
</dbReference>
<dbReference type="Pfam" id="PF00756">
    <property type="entry name" value="Esterase"/>
    <property type="match status" value="1"/>
</dbReference>
<dbReference type="Proteomes" id="UP001156601">
    <property type="component" value="Unassembled WGS sequence"/>
</dbReference>
<evidence type="ECO:0000259" key="3">
    <source>
        <dbReference type="PROSITE" id="PS51175"/>
    </source>
</evidence>
<dbReference type="PANTHER" id="PTHR48098:SF6">
    <property type="entry name" value="FERRI-BACILLIBACTIN ESTERASE BESA"/>
    <property type="match status" value="1"/>
</dbReference>
<dbReference type="InterPro" id="IPR008979">
    <property type="entry name" value="Galactose-bd-like_sf"/>
</dbReference>
<gene>
    <name evidence="4" type="ORF">GCM10007852_30840</name>
</gene>
<evidence type="ECO:0000313" key="5">
    <source>
        <dbReference type="Proteomes" id="UP001156601"/>
    </source>
</evidence>